<dbReference type="InterPro" id="IPR036779">
    <property type="entry name" value="LysM_dom_sf"/>
</dbReference>
<dbReference type="PROSITE" id="PS51782">
    <property type="entry name" value="LYSM"/>
    <property type="match status" value="1"/>
</dbReference>
<dbReference type="RefSeq" id="WP_390305495.1">
    <property type="nucleotide sequence ID" value="NZ_JBHRRZ010000015.1"/>
</dbReference>
<proteinExistence type="predicted"/>
<evidence type="ECO:0000313" key="3">
    <source>
        <dbReference type="EMBL" id="MFC2948472.1"/>
    </source>
</evidence>
<evidence type="ECO:0000313" key="4">
    <source>
        <dbReference type="Proteomes" id="UP001595387"/>
    </source>
</evidence>
<accession>A0ABV7A5X0</accession>
<feature type="region of interest" description="Disordered" evidence="1">
    <location>
        <begin position="34"/>
        <end position="140"/>
    </location>
</feature>
<feature type="compositionally biased region" description="Basic and acidic residues" evidence="1">
    <location>
        <begin position="54"/>
        <end position="73"/>
    </location>
</feature>
<feature type="domain" description="LysM" evidence="2">
    <location>
        <begin position="2"/>
        <end position="47"/>
    </location>
</feature>
<dbReference type="NCBIfam" id="TIGR02899">
    <property type="entry name" value="spore_safA"/>
    <property type="match status" value="1"/>
</dbReference>
<dbReference type="InterPro" id="IPR018392">
    <property type="entry name" value="LysM"/>
</dbReference>
<name>A0ABV7A5X0_9BACI</name>
<keyword evidence="4" id="KW-1185">Reference proteome</keyword>
<dbReference type="Proteomes" id="UP001595387">
    <property type="component" value="Unassembled WGS sequence"/>
</dbReference>
<dbReference type="CDD" id="cd00118">
    <property type="entry name" value="LysM"/>
    <property type="match status" value="1"/>
</dbReference>
<dbReference type="SMART" id="SM00257">
    <property type="entry name" value="LysM"/>
    <property type="match status" value="1"/>
</dbReference>
<feature type="compositionally biased region" description="Basic and acidic residues" evidence="1">
    <location>
        <begin position="87"/>
        <end position="113"/>
    </location>
</feature>
<feature type="region of interest" description="Disordered" evidence="1">
    <location>
        <begin position="265"/>
        <end position="357"/>
    </location>
</feature>
<comment type="caution">
    <text evidence="3">The sequence shown here is derived from an EMBL/GenBank/DDBJ whole genome shotgun (WGS) entry which is preliminary data.</text>
</comment>
<protein>
    <submittedName>
        <fullName evidence="3">SafA/ExsA family spore coat assembly protein</fullName>
    </submittedName>
</protein>
<evidence type="ECO:0000259" key="2">
    <source>
        <dbReference type="PROSITE" id="PS51782"/>
    </source>
</evidence>
<dbReference type="EMBL" id="JBHRRZ010000015">
    <property type="protein sequence ID" value="MFC2948472.1"/>
    <property type="molecule type" value="Genomic_DNA"/>
</dbReference>
<dbReference type="SUPFAM" id="SSF54106">
    <property type="entry name" value="LysM domain"/>
    <property type="match status" value="1"/>
</dbReference>
<feature type="compositionally biased region" description="Pro residues" evidence="1">
    <location>
        <begin position="320"/>
        <end position="336"/>
    </location>
</feature>
<gene>
    <name evidence="3" type="primary">safA</name>
    <name evidence="3" type="ORF">ACFODW_08975</name>
</gene>
<reference evidence="4" key="1">
    <citation type="journal article" date="2019" name="Int. J. Syst. Evol. Microbiol.">
        <title>The Global Catalogue of Microorganisms (GCM) 10K type strain sequencing project: providing services to taxonomists for standard genome sequencing and annotation.</title>
        <authorList>
            <consortium name="The Broad Institute Genomics Platform"/>
            <consortium name="The Broad Institute Genome Sequencing Center for Infectious Disease"/>
            <person name="Wu L."/>
            <person name="Ma J."/>
        </authorList>
    </citation>
    <scope>NUCLEOTIDE SEQUENCE [LARGE SCALE GENOMIC DNA]</scope>
    <source>
        <strain evidence="4">KCTC 13193</strain>
    </source>
</reference>
<feature type="compositionally biased region" description="Basic and acidic residues" evidence="1">
    <location>
        <begin position="120"/>
        <end position="129"/>
    </location>
</feature>
<dbReference type="InterPro" id="IPR014248">
    <property type="entry name" value="Spore_coat_assembly_SafA"/>
</dbReference>
<feature type="compositionally biased region" description="Basic and acidic residues" evidence="1">
    <location>
        <begin position="344"/>
        <end position="357"/>
    </location>
</feature>
<organism evidence="3 4">
    <name type="scientific">Virgibacillus sediminis</name>
    <dbReference type="NCBI Taxonomy" id="202260"/>
    <lineage>
        <taxon>Bacteria</taxon>
        <taxon>Bacillati</taxon>
        <taxon>Bacillota</taxon>
        <taxon>Bacilli</taxon>
        <taxon>Bacillales</taxon>
        <taxon>Bacillaceae</taxon>
        <taxon>Virgibacillus</taxon>
    </lineage>
</organism>
<feature type="compositionally biased region" description="Polar residues" evidence="1">
    <location>
        <begin position="266"/>
        <end position="275"/>
    </location>
</feature>
<dbReference type="Gene3D" id="3.10.350.10">
    <property type="entry name" value="LysM domain"/>
    <property type="match status" value="1"/>
</dbReference>
<sequence length="357" mass="40586">MKIHIVQKGDTLWEIAQQYGVDFEQLKDMNSQLSSPDMIMPGMKIKIPGTSKAVKKDNQQLKETQKKEVEKPKAPKPPKPQLQPAKQKQEKQPEQAEKSEPQKLPKHPYKDISVKPFPVLKEDDVEKPKKVTPQMPVQPLPKKEEKPMVEFDINKYTSVEFPEMPKVPETKVEKQQKEFKMPEHKVKGAMDYPASPIQQPMPMCCYIVHPCHPPMPFSVMGSLPEGFNPEQPHHAHFLPQYPMGPVSMGNPQFPMEPMNMKFPHQLQGSMGNASQKKGCGCHGPSSLPPTHSFPYRSELPESQLWPAPDSMPAPGVYPGVPMPKEPPHPFPVPPAHPEYQQNNQEERHKKDAEKKEE</sequence>
<dbReference type="Pfam" id="PF01476">
    <property type="entry name" value="LysM"/>
    <property type="match status" value="1"/>
</dbReference>
<evidence type="ECO:0000256" key="1">
    <source>
        <dbReference type="SAM" id="MobiDB-lite"/>
    </source>
</evidence>